<evidence type="ECO:0000256" key="7">
    <source>
        <dbReference type="ARBA" id="ARBA00022989"/>
    </source>
</evidence>
<dbReference type="InterPro" id="IPR000276">
    <property type="entry name" value="GPCR_Rhodpsn"/>
</dbReference>
<keyword evidence="3" id="KW-1003">Cell membrane</keyword>
<evidence type="ECO:0000256" key="1">
    <source>
        <dbReference type="ARBA" id="ARBA00004651"/>
    </source>
</evidence>
<evidence type="ECO:0000256" key="10">
    <source>
        <dbReference type="ARBA" id="ARBA00023170"/>
    </source>
</evidence>
<name>A0AAV7B1Z3_ENGPU</name>
<evidence type="ECO:0000256" key="12">
    <source>
        <dbReference type="RuleBase" id="RU000688"/>
    </source>
</evidence>
<dbReference type="Gene3D" id="1.20.1070.10">
    <property type="entry name" value="Rhodopsin 7-helix transmembrane proteins"/>
    <property type="match status" value="1"/>
</dbReference>
<keyword evidence="9 13" id="KW-0472">Membrane</keyword>
<evidence type="ECO:0000256" key="8">
    <source>
        <dbReference type="ARBA" id="ARBA00023040"/>
    </source>
</evidence>
<proteinExistence type="inferred from homology"/>
<evidence type="ECO:0000313" key="17">
    <source>
        <dbReference type="Proteomes" id="UP000824782"/>
    </source>
</evidence>
<evidence type="ECO:0000256" key="13">
    <source>
        <dbReference type="SAM" id="Phobius"/>
    </source>
</evidence>
<feature type="transmembrane region" description="Helical" evidence="13">
    <location>
        <begin position="59"/>
        <end position="79"/>
    </location>
</feature>
<keyword evidence="7 13" id="KW-1133">Transmembrane helix</keyword>
<dbReference type="GO" id="GO:0004930">
    <property type="term" value="F:G protein-coupled receptor activity"/>
    <property type="evidence" value="ECO:0007669"/>
    <property type="project" value="UniProtKB-KW"/>
</dbReference>
<keyword evidence="10 12" id="KW-0675">Receptor</keyword>
<dbReference type="InterPro" id="IPR017452">
    <property type="entry name" value="GPCR_Rhodpsn_7TM"/>
</dbReference>
<keyword evidence="8 12" id="KW-0297">G-protein coupled receptor</keyword>
<dbReference type="Proteomes" id="UP000824782">
    <property type="component" value="Unassembled WGS sequence"/>
</dbReference>
<accession>A0AAV7B1Z3</accession>
<keyword evidence="6" id="KW-0552">Olfaction</keyword>
<dbReference type="Pfam" id="PF00001">
    <property type="entry name" value="7tm_1"/>
    <property type="match status" value="1"/>
</dbReference>
<evidence type="ECO:0000256" key="9">
    <source>
        <dbReference type="ARBA" id="ARBA00023136"/>
    </source>
</evidence>
<organism evidence="15 17">
    <name type="scientific">Engystomops pustulosus</name>
    <name type="common">Tungara frog</name>
    <name type="synonym">Physalaemus pustulosus</name>
    <dbReference type="NCBI Taxonomy" id="76066"/>
    <lineage>
        <taxon>Eukaryota</taxon>
        <taxon>Metazoa</taxon>
        <taxon>Chordata</taxon>
        <taxon>Craniata</taxon>
        <taxon>Vertebrata</taxon>
        <taxon>Euteleostomi</taxon>
        <taxon>Amphibia</taxon>
        <taxon>Batrachia</taxon>
        <taxon>Anura</taxon>
        <taxon>Neobatrachia</taxon>
        <taxon>Hyloidea</taxon>
        <taxon>Leptodactylidae</taxon>
        <taxon>Leiuperinae</taxon>
        <taxon>Engystomops</taxon>
    </lineage>
</organism>
<dbReference type="PANTHER" id="PTHR26453">
    <property type="entry name" value="OLFACTORY RECEPTOR"/>
    <property type="match status" value="1"/>
</dbReference>
<dbReference type="Pfam" id="PF13853">
    <property type="entry name" value="7tm_4"/>
    <property type="match status" value="1"/>
</dbReference>
<feature type="transmembrane region" description="Helical" evidence="13">
    <location>
        <begin position="227"/>
        <end position="246"/>
    </location>
</feature>
<dbReference type="FunFam" id="1.20.1070.10:FF:000410">
    <property type="entry name" value="Olfactory receptor 1348"/>
    <property type="match status" value="1"/>
</dbReference>
<dbReference type="Gene3D" id="1.10.1220.70">
    <property type="match status" value="1"/>
</dbReference>
<dbReference type="PROSITE" id="PS50262">
    <property type="entry name" value="G_PROTEIN_RECEP_F1_2"/>
    <property type="match status" value="1"/>
</dbReference>
<comment type="similarity">
    <text evidence="2 12">Belongs to the G-protein coupled receptor 1 family.</text>
</comment>
<comment type="caution">
    <text evidence="15">The sequence shown here is derived from an EMBL/GenBank/DDBJ whole genome shotgun (WGS) entry which is preliminary data.</text>
</comment>
<keyword evidence="17" id="KW-1185">Reference proteome</keyword>
<dbReference type="InterPro" id="IPR000725">
    <property type="entry name" value="Olfact_rcpt"/>
</dbReference>
<dbReference type="AlphaFoldDB" id="A0AAV7B1Z3"/>
<dbReference type="SUPFAM" id="SSF81321">
    <property type="entry name" value="Family A G protein-coupled receptor-like"/>
    <property type="match status" value="1"/>
</dbReference>
<dbReference type="PROSITE" id="PS00237">
    <property type="entry name" value="G_PROTEIN_RECEP_F1_1"/>
    <property type="match status" value="1"/>
</dbReference>
<evidence type="ECO:0000256" key="4">
    <source>
        <dbReference type="ARBA" id="ARBA00022606"/>
    </source>
</evidence>
<keyword evidence="4" id="KW-0716">Sensory transduction</keyword>
<sequence>MCTKNQTLVTELFLIGFSRDSNTNIVLFFIFFLVYVSTFVGNCIIICVIIYSTQLHVPMYFFLCILSFLDLSYSSTVTPKLLADLLSNDPTISVGGCAIQLYLTLLLGGTECLLLALMAYDRYLAICRPLHYPVLMRWRTCYWLTRIVGLFGFTIFILPSFFMPVPLCNPNQINHFMSSVLKIHSTGRSRAFSTCTSHISVVVLFFGTGMTIYFGSSSLHSSNQMKYISVFYVILTPMLNPIIYSLNNRDVKVTMRKVVVKITTLNSQRTLHL</sequence>
<dbReference type="PRINTS" id="PR00237">
    <property type="entry name" value="GPCRRHODOPSN"/>
</dbReference>
<protein>
    <recommendedName>
        <fullName evidence="14">G-protein coupled receptors family 1 profile domain-containing protein</fullName>
    </recommendedName>
</protein>
<evidence type="ECO:0000256" key="2">
    <source>
        <dbReference type="ARBA" id="ARBA00010663"/>
    </source>
</evidence>
<evidence type="ECO:0000256" key="6">
    <source>
        <dbReference type="ARBA" id="ARBA00022725"/>
    </source>
</evidence>
<feature type="transmembrane region" description="Helical" evidence="13">
    <location>
        <begin position="141"/>
        <end position="162"/>
    </location>
</feature>
<evidence type="ECO:0000259" key="14">
    <source>
        <dbReference type="PROSITE" id="PS50262"/>
    </source>
</evidence>
<dbReference type="EMBL" id="WNYA01000002">
    <property type="protein sequence ID" value="KAG8589023.1"/>
    <property type="molecule type" value="Genomic_DNA"/>
</dbReference>
<gene>
    <name evidence="16" type="ORF">GDO81_006215</name>
    <name evidence="15" type="ORF">GDO81_013665</name>
</gene>
<comment type="subcellular location">
    <subcellularLocation>
        <location evidence="1">Cell membrane</location>
        <topology evidence="1">Multi-pass membrane protein</topology>
    </subcellularLocation>
</comment>
<feature type="transmembrane region" description="Helical" evidence="13">
    <location>
        <begin position="191"/>
        <end position="215"/>
    </location>
</feature>
<dbReference type="FunFam" id="1.10.1220.70:FF:000001">
    <property type="entry name" value="Olfactory receptor"/>
    <property type="match status" value="1"/>
</dbReference>
<keyword evidence="11 12" id="KW-0807">Transducer</keyword>
<evidence type="ECO:0000313" key="15">
    <source>
        <dbReference type="EMBL" id="KAG8567536.1"/>
    </source>
</evidence>
<evidence type="ECO:0000313" key="16">
    <source>
        <dbReference type="EMBL" id="KAG8589023.1"/>
    </source>
</evidence>
<dbReference type="GO" id="GO:0004984">
    <property type="term" value="F:olfactory receptor activity"/>
    <property type="evidence" value="ECO:0007669"/>
    <property type="project" value="InterPro"/>
</dbReference>
<keyword evidence="5 12" id="KW-0812">Transmembrane</keyword>
<feature type="domain" description="G-protein coupled receptors family 1 profile" evidence="14">
    <location>
        <begin position="41"/>
        <end position="273"/>
    </location>
</feature>
<feature type="transmembrane region" description="Helical" evidence="13">
    <location>
        <begin position="25"/>
        <end position="52"/>
    </location>
</feature>
<evidence type="ECO:0000256" key="5">
    <source>
        <dbReference type="ARBA" id="ARBA00022692"/>
    </source>
</evidence>
<feature type="transmembrane region" description="Helical" evidence="13">
    <location>
        <begin position="99"/>
        <end position="120"/>
    </location>
</feature>
<evidence type="ECO:0000256" key="3">
    <source>
        <dbReference type="ARBA" id="ARBA00022475"/>
    </source>
</evidence>
<dbReference type="EMBL" id="WNYA01000006">
    <property type="protein sequence ID" value="KAG8567536.1"/>
    <property type="molecule type" value="Genomic_DNA"/>
</dbReference>
<dbReference type="GO" id="GO:0005886">
    <property type="term" value="C:plasma membrane"/>
    <property type="evidence" value="ECO:0007669"/>
    <property type="project" value="UniProtKB-SubCell"/>
</dbReference>
<evidence type="ECO:0000256" key="11">
    <source>
        <dbReference type="ARBA" id="ARBA00023224"/>
    </source>
</evidence>
<reference evidence="15" key="1">
    <citation type="thesis" date="2020" institute="ProQuest LLC" country="789 East Eisenhower Parkway, Ann Arbor, MI, USA">
        <title>Comparative Genomics and Chromosome Evolution.</title>
        <authorList>
            <person name="Mudd A.B."/>
        </authorList>
    </citation>
    <scope>NUCLEOTIDE SEQUENCE</scope>
    <source>
        <strain evidence="15">237g6f4</strain>
        <tissue evidence="15">Blood</tissue>
    </source>
</reference>